<protein>
    <recommendedName>
        <fullName evidence="4">D-alanine--D-alanine ligase</fullName>
    </recommendedName>
</protein>
<keyword evidence="1" id="KW-1133">Transmembrane helix</keyword>
<dbReference type="AlphaFoldDB" id="A0A1S2VFP0"/>
<evidence type="ECO:0000256" key="1">
    <source>
        <dbReference type="SAM" id="Phobius"/>
    </source>
</evidence>
<feature type="transmembrane region" description="Helical" evidence="1">
    <location>
        <begin position="6"/>
        <end position="26"/>
    </location>
</feature>
<reference evidence="2 3" key="1">
    <citation type="submission" date="2016-10" db="EMBL/GenBank/DDBJ databases">
        <title>Arsenicibacter rosenii gen. nov., sp. nov., an efficient arsenic-methylating bacterium isolated from an arsenic-contaminated paddy soil.</title>
        <authorList>
            <person name="Huang K."/>
        </authorList>
    </citation>
    <scope>NUCLEOTIDE SEQUENCE [LARGE SCALE GENOMIC DNA]</scope>
    <source>
        <strain evidence="2 3">SM-1</strain>
    </source>
</reference>
<evidence type="ECO:0000313" key="3">
    <source>
        <dbReference type="Proteomes" id="UP000181790"/>
    </source>
</evidence>
<evidence type="ECO:0008006" key="4">
    <source>
        <dbReference type="Google" id="ProtNLM"/>
    </source>
</evidence>
<keyword evidence="3" id="KW-1185">Reference proteome</keyword>
<dbReference type="Proteomes" id="UP000181790">
    <property type="component" value="Unassembled WGS sequence"/>
</dbReference>
<evidence type="ECO:0000313" key="2">
    <source>
        <dbReference type="EMBL" id="OIN57519.1"/>
    </source>
</evidence>
<name>A0A1S2VFP0_9BACT</name>
<dbReference type="InterPro" id="IPR013815">
    <property type="entry name" value="ATP_grasp_subdomain_1"/>
</dbReference>
<keyword evidence="1" id="KW-0812">Transmembrane</keyword>
<accession>A0A1S2VFP0</accession>
<dbReference type="Gene3D" id="3.30.1490.20">
    <property type="entry name" value="ATP-grasp fold, A domain"/>
    <property type="match status" value="1"/>
</dbReference>
<sequence>MIRLTAWEYWPFSIVYIPVFIYWLWLSLRARSFFFFSASNPSIETGGLMGESKWDILKNINPAFLPQTLFVSVADTSAETLEFMVRSRFRFPVIAKPDVGERGWRVEKINTADELKDYFLSAPGDFLIQDYVDEPLEFGVFYYRFPGKTQGVVSSIVQKEFLSIRGDGQTSIGDLILQNSRAVLQRKALAEKFGTKLHEVLGNGQELQLVAIGNHSRGTKFLNAGSLISPHVTRLFDSISRDVDGFYFGRYDIRCRSINDLSTGEHLRILELNGAGAEPAHIYHPGFPLWRAWQVLLFHWKILFQISQENHRRGHAYMTLSEARVFWKKSRSKNKHKPL</sequence>
<proteinExistence type="predicted"/>
<dbReference type="SUPFAM" id="SSF56059">
    <property type="entry name" value="Glutathione synthetase ATP-binding domain-like"/>
    <property type="match status" value="1"/>
</dbReference>
<gene>
    <name evidence="2" type="ORF">BLX24_19965</name>
</gene>
<organism evidence="2 3">
    <name type="scientific">Arsenicibacter rosenii</name>
    <dbReference type="NCBI Taxonomy" id="1750698"/>
    <lineage>
        <taxon>Bacteria</taxon>
        <taxon>Pseudomonadati</taxon>
        <taxon>Bacteroidota</taxon>
        <taxon>Cytophagia</taxon>
        <taxon>Cytophagales</taxon>
        <taxon>Spirosomataceae</taxon>
        <taxon>Arsenicibacter</taxon>
    </lineage>
</organism>
<dbReference type="GO" id="GO:0005524">
    <property type="term" value="F:ATP binding"/>
    <property type="evidence" value="ECO:0007669"/>
    <property type="project" value="InterPro"/>
</dbReference>
<keyword evidence="1" id="KW-0472">Membrane</keyword>
<comment type="caution">
    <text evidence="2">The sequence shown here is derived from an EMBL/GenBank/DDBJ whole genome shotgun (WGS) entry which is preliminary data.</text>
</comment>
<dbReference type="EMBL" id="MORL01000012">
    <property type="protein sequence ID" value="OIN57519.1"/>
    <property type="molecule type" value="Genomic_DNA"/>
</dbReference>